<evidence type="ECO:0000313" key="2">
    <source>
        <dbReference type="Proteomes" id="UP000738376"/>
    </source>
</evidence>
<keyword evidence="2" id="KW-1185">Reference proteome</keyword>
<evidence type="ECO:0008006" key="3">
    <source>
        <dbReference type="Google" id="ProtNLM"/>
    </source>
</evidence>
<protein>
    <recommendedName>
        <fullName evidence="3">Glycosyltransferase 2-like domain-containing protein</fullName>
    </recommendedName>
</protein>
<name>A0ABX1LRX4_9CYAN</name>
<reference evidence="1 2" key="1">
    <citation type="submission" date="2020-03" db="EMBL/GenBank/DDBJ databases">
        <title>Draft Genome Sequence of 2-Methylisoborneol Producing Pseudanabaena yagii Strain GIHE-NHR1 Isolated from North Han River in South Korea.</title>
        <authorList>
            <person name="Jeong J."/>
        </authorList>
    </citation>
    <scope>NUCLEOTIDE SEQUENCE [LARGE SCALE GENOMIC DNA]</scope>
    <source>
        <strain evidence="1 2">GIHE-NHR1</strain>
    </source>
</reference>
<evidence type="ECO:0000313" key="1">
    <source>
        <dbReference type="EMBL" id="NMF56637.1"/>
    </source>
</evidence>
<proteinExistence type="predicted"/>
<dbReference type="RefSeq" id="WP_169361758.1">
    <property type="nucleotide sequence ID" value="NZ_JAAVJL010000001.1"/>
</dbReference>
<organism evidence="1 2">
    <name type="scientific">Pseudanabaena yagii GIHE-NHR1</name>
    <dbReference type="NCBI Taxonomy" id="2722753"/>
    <lineage>
        <taxon>Bacteria</taxon>
        <taxon>Bacillati</taxon>
        <taxon>Cyanobacteriota</taxon>
        <taxon>Cyanophyceae</taxon>
        <taxon>Pseudanabaenales</taxon>
        <taxon>Pseudanabaenaceae</taxon>
        <taxon>Pseudanabaena</taxon>
        <taxon>Pseudanabaena yagii</taxon>
    </lineage>
</organism>
<gene>
    <name evidence="1" type="ORF">HC246_00975</name>
</gene>
<accession>A0ABX1LRX4</accession>
<dbReference type="EMBL" id="JAAVJL010000001">
    <property type="protein sequence ID" value="NMF56637.1"/>
    <property type="molecule type" value="Genomic_DNA"/>
</dbReference>
<sequence>MKPLVYILPTAYNASLYMSEILDSLLSHNLAKYRTIIVDGQQFSL</sequence>
<comment type="caution">
    <text evidence="1">The sequence shown here is derived from an EMBL/GenBank/DDBJ whole genome shotgun (WGS) entry which is preliminary data.</text>
</comment>
<dbReference type="Proteomes" id="UP000738376">
    <property type="component" value="Unassembled WGS sequence"/>
</dbReference>